<keyword evidence="2" id="KW-1185">Reference proteome</keyword>
<proteinExistence type="predicted"/>
<protein>
    <submittedName>
        <fullName evidence="1">Uncharacterized protein</fullName>
    </submittedName>
</protein>
<dbReference type="EMBL" id="JAPVEB010000003">
    <property type="protein sequence ID" value="KAJ5271027.1"/>
    <property type="molecule type" value="Genomic_DNA"/>
</dbReference>
<name>A0ABQ8WLU2_PENCH</name>
<organism evidence="1 2">
    <name type="scientific">Penicillium chrysogenum</name>
    <name type="common">Penicillium notatum</name>
    <dbReference type="NCBI Taxonomy" id="5076"/>
    <lineage>
        <taxon>Eukaryota</taxon>
        <taxon>Fungi</taxon>
        <taxon>Dikarya</taxon>
        <taxon>Ascomycota</taxon>
        <taxon>Pezizomycotina</taxon>
        <taxon>Eurotiomycetes</taxon>
        <taxon>Eurotiomycetidae</taxon>
        <taxon>Eurotiales</taxon>
        <taxon>Aspergillaceae</taxon>
        <taxon>Penicillium</taxon>
        <taxon>Penicillium chrysogenum species complex</taxon>
    </lineage>
</organism>
<gene>
    <name evidence="1" type="ORF">N7505_006785</name>
</gene>
<sequence>MDSRGISAWLRRMVTLTKASSILFVAGFMMKPALWGEFQRVDSMATDIGLPRLLVRAVHNHSTTITITLAGISAGAVTRISSSPAPAGGLRHRSRENAVSYLRRVGPTEFGKLLRFTGFYATICTR</sequence>
<accession>A0ABQ8WLU2</accession>
<evidence type="ECO:0000313" key="1">
    <source>
        <dbReference type="EMBL" id="KAJ5271027.1"/>
    </source>
</evidence>
<comment type="caution">
    <text evidence="1">The sequence shown here is derived from an EMBL/GenBank/DDBJ whole genome shotgun (WGS) entry which is preliminary data.</text>
</comment>
<reference evidence="1 2" key="1">
    <citation type="journal article" date="2023" name="IMA Fungus">
        <title>Comparative genomic study of the Penicillium genus elucidates a diverse pangenome and 15 lateral gene transfer events.</title>
        <authorList>
            <person name="Petersen C."/>
            <person name="Sorensen T."/>
            <person name="Nielsen M.R."/>
            <person name="Sondergaard T.E."/>
            <person name="Sorensen J.L."/>
            <person name="Fitzpatrick D.A."/>
            <person name="Frisvad J.C."/>
            <person name="Nielsen K.L."/>
        </authorList>
    </citation>
    <scope>NUCLEOTIDE SEQUENCE [LARGE SCALE GENOMIC DNA]</scope>
    <source>
        <strain evidence="1 2">IBT 3361</strain>
    </source>
</reference>
<dbReference type="Proteomes" id="UP001220256">
    <property type="component" value="Unassembled WGS sequence"/>
</dbReference>
<evidence type="ECO:0000313" key="2">
    <source>
        <dbReference type="Proteomes" id="UP001220256"/>
    </source>
</evidence>